<sequence>MTGEASVAGGGLAEADLRRLIDVFRETGRRSLDLRVGETRLKLGAPGAVAAEVAAPAGPAVSVASPGVGHFQAAQDWAPGAQVSADTVLGRVRSVWKEKNVVAGTAGAISRQIVRDGAFVEYGETIFEIAGGAA</sequence>
<dbReference type="Gene3D" id="2.40.50.100">
    <property type="match status" value="1"/>
</dbReference>
<evidence type="ECO:0000313" key="3">
    <source>
        <dbReference type="Proteomes" id="UP000051401"/>
    </source>
</evidence>
<reference evidence="1 3" key="1">
    <citation type="submission" date="2015-04" db="EMBL/GenBank/DDBJ databases">
        <title>The draft genome sequence of Roseovarius indicus B108T.</title>
        <authorList>
            <person name="Li G."/>
            <person name="Lai Q."/>
            <person name="Shao Z."/>
            <person name="Yan P."/>
        </authorList>
    </citation>
    <scope>NUCLEOTIDE SEQUENCE [LARGE SCALE GENOMIC DNA]</scope>
    <source>
        <strain evidence="1 3">B108</strain>
    </source>
</reference>
<proteinExistence type="predicted"/>
<evidence type="ECO:0000313" key="4">
    <source>
        <dbReference type="Proteomes" id="UP000325785"/>
    </source>
</evidence>
<dbReference type="SUPFAM" id="SSF51230">
    <property type="entry name" value="Single hybrid motif"/>
    <property type="match status" value="1"/>
</dbReference>
<evidence type="ECO:0000313" key="2">
    <source>
        <dbReference type="EMBL" id="QEW25139.1"/>
    </source>
</evidence>
<evidence type="ECO:0008006" key="5">
    <source>
        <dbReference type="Google" id="ProtNLM"/>
    </source>
</evidence>
<reference evidence="2 4" key="2">
    <citation type="submission" date="2018-08" db="EMBL/GenBank/DDBJ databases">
        <title>Genetic Globetrotter - A new plasmid hitch-hiking vast phylogenetic and geographic distances.</title>
        <authorList>
            <person name="Vollmers J."/>
            <person name="Petersen J."/>
        </authorList>
    </citation>
    <scope>NUCLEOTIDE SEQUENCE [LARGE SCALE GENOMIC DNA]</scope>
    <source>
        <strain evidence="2 4">DSM 26383</strain>
    </source>
</reference>
<dbReference type="AlphaFoldDB" id="A0A0T5P4A6"/>
<dbReference type="RefSeq" id="WP_057819584.1">
    <property type="nucleotide sequence ID" value="NZ_CP031598.1"/>
</dbReference>
<name>A0A0T5P4A6_9RHOB</name>
<dbReference type="InterPro" id="IPR011053">
    <property type="entry name" value="Single_hybrid_motif"/>
</dbReference>
<dbReference type="EMBL" id="CP031598">
    <property type="protein sequence ID" value="QEW25139.1"/>
    <property type="molecule type" value="Genomic_DNA"/>
</dbReference>
<accession>A0A0T5P4A6</accession>
<dbReference type="Proteomes" id="UP000051401">
    <property type="component" value="Unassembled WGS sequence"/>
</dbReference>
<dbReference type="PATRIC" id="fig|540747.5.peg.2157"/>
<keyword evidence="3" id="KW-1185">Reference proteome</keyword>
<organism evidence="1 3">
    <name type="scientific">Roseovarius indicus</name>
    <dbReference type="NCBI Taxonomy" id="540747"/>
    <lineage>
        <taxon>Bacteria</taxon>
        <taxon>Pseudomonadati</taxon>
        <taxon>Pseudomonadota</taxon>
        <taxon>Alphaproteobacteria</taxon>
        <taxon>Rhodobacterales</taxon>
        <taxon>Roseobacteraceae</taxon>
        <taxon>Roseovarius</taxon>
    </lineage>
</organism>
<evidence type="ECO:0000313" key="1">
    <source>
        <dbReference type="EMBL" id="KRS15727.1"/>
    </source>
</evidence>
<dbReference type="EMBL" id="LAXI01000019">
    <property type="protein sequence ID" value="KRS15727.1"/>
    <property type="molecule type" value="Genomic_DNA"/>
</dbReference>
<dbReference type="Proteomes" id="UP000325785">
    <property type="component" value="Chromosome"/>
</dbReference>
<gene>
    <name evidence="2" type="ORF">RIdsm_00924</name>
    <name evidence="1" type="ORF">XM52_21920</name>
</gene>
<dbReference type="KEGG" id="rid:RIdsm_00924"/>
<protein>
    <recommendedName>
        <fullName evidence="5">Biotin carboxyl carrier protein of acetyl-CoA carboxylase</fullName>
    </recommendedName>
</protein>
<dbReference type="STRING" id="540747.SAMN04488031_10627"/>